<feature type="transmembrane region" description="Helical" evidence="7">
    <location>
        <begin position="224"/>
        <end position="246"/>
    </location>
</feature>
<keyword evidence="4 7" id="KW-0812">Transmembrane</keyword>
<dbReference type="Gene3D" id="3.40.720.10">
    <property type="entry name" value="Alkaline Phosphatase, subunit A"/>
    <property type="match status" value="1"/>
</dbReference>
<dbReference type="PANTHER" id="PTHR47371">
    <property type="entry name" value="LIPOTEICHOIC ACID SYNTHASE"/>
    <property type="match status" value="1"/>
</dbReference>
<dbReference type="EMBL" id="CYXT01000007">
    <property type="protein sequence ID" value="CUM89422.1"/>
    <property type="molecule type" value="Genomic_DNA"/>
</dbReference>
<feature type="transmembrane region" description="Helical" evidence="7">
    <location>
        <begin position="49"/>
        <end position="68"/>
    </location>
</feature>
<comment type="subcellular location">
    <subcellularLocation>
        <location evidence="1">Cell membrane</location>
        <topology evidence="1">Multi-pass membrane protein</topology>
    </subcellularLocation>
</comment>
<proteinExistence type="predicted"/>
<dbReference type="CDD" id="cd16015">
    <property type="entry name" value="LTA_synthase"/>
    <property type="match status" value="1"/>
</dbReference>
<dbReference type="InterPro" id="IPR017850">
    <property type="entry name" value="Alkaline_phosphatase_core_sf"/>
</dbReference>
<dbReference type="InterPro" id="IPR000917">
    <property type="entry name" value="Sulfatase_N"/>
</dbReference>
<feature type="transmembrane region" description="Helical" evidence="7">
    <location>
        <begin position="121"/>
        <end position="140"/>
    </location>
</feature>
<feature type="transmembrane region" description="Helical" evidence="7">
    <location>
        <begin position="21"/>
        <end position="37"/>
    </location>
</feature>
<dbReference type="SUPFAM" id="SSF53649">
    <property type="entry name" value="Alkaline phosphatase-like"/>
    <property type="match status" value="1"/>
</dbReference>
<dbReference type="Pfam" id="PF00884">
    <property type="entry name" value="Sulfatase"/>
    <property type="match status" value="1"/>
</dbReference>
<organism evidence="9 10">
    <name type="scientific">Anaerostipes hadrus</name>
    <dbReference type="NCBI Taxonomy" id="649756"/>
    <lineage>
        <taxon>Bacteria</taxon>
        <taxon>Bacillati</taxon>
        <taxon>Bacillota</taxon>
        <taxon>Clostridia</taxon>
        <taxon>Lachnospirales</taxon>
        <taxon>Lachnospiraceae</taxon>
        <taxon>Anaerostipes</taxon>
    </lineage>
</organism>
<protein>
    <submittedName>
        <fullName evidence="9">Lipoteichoic acid synthase 1</fullName>
    </submittedName>
</protein>
<feature type="transmembrane region" description="Helical" evidence="7">
    <location>
        <begin position="195"/>
        <end position="212"/>
    </location>
</feature>
<evidence type="ECO:0000256" key="5">
    <source>
        <dbReference type="ARBA" id="ARBA00022989"/>
    </source>
</evidence>
<dbReference type="AlphaFoldDB" id="A0A173SGB7"/>
<evidence type="ECO:0000256" key="2">
    <source>
        <dbReference type="ARBA" id="ARBA00004936"/>
    </source>
</evidence>
<evidence type="ECO:0000313" key="10">
    <source>
        <dbReference type="Proteomes" id="UP000095598"/>
    </source>
</evidence>
<dbReference type="GO" id="GO:0005886">
    <property type="term" value="C:plasma membrane"/>
    <property type="evidence" value="ECO:0007669"/>
    <property type="project" value="UniProtKB-SubCell"/>
</dbReference>
<keyword evidence="3" id="KW-1003">Cell membrane</keyword>
<evidence type="ECO:0000256" key="6">
    <source>
        <dbReference type="ARBA" id="ARBA00023136"/>
    </source>
</evidence>
<dbReference type="InterPro" id="IPR050448">
    <property type="entry name" value="OpgB/LTA_synthase_biosynth"/>
</dbReference>
<evidence type="ECO:0000256" key="3">
    <source>
        <dbReference type="ARBA" id="ARBA00022475"/>
    </source>
</evidence>
<evidence type="ECO:0000256" key="7">
    <source>
        <dbReference type="SAM" id="Phobius"/>
    </source>
</evidence>
<feature type="transmembrane region" description="Helical" evidence="7">
    <location>
        <begin position="147"/>
        <end position="166"/>
    </location>
</feature>
<keyword evidence="5 7" id="KW-1133">Transmembrane helix</keyword>
<gene>
    <name evidence="9" type="primary">ltaS1</name>
    <name evidence="9" type="ORF">ERS852425_01293</name>
</gene>
<feature type="domain" description="Sulfatase N-terminal" evidence="8">
    <location>
        <begin position="318"/>
        <end position="605"/>
    </location>
</feature>
<feature type="transmembrane region" description="Helical" evidence="7">
    <location>
        <begin position="80"/>
        <end position="101"/>
    </location>
</feature>
<evidence type="ECO:0000256" key="1">
    <source>
        <dbReference type="ARBA" id="ARBA00004651"/>
    </source>
</evidence>
<reference evidence="9 10" key="1">
    <citation type="submission" date="2015-09" db="EMBL/GenBank/DDBJ databases">
        <authorList>
            <consortium name="Pathogen Informatics"/>
        </authorList>
    </citation>
    <scope>NUCLEOTIDE SEQUENCE [LARGE SCALE GENOMIC DNA]</scope>
    <source>
        <strain evidence="9 10">2789STDY5608868</strain>
    </source>
</reference>
<evidence type="ECO:0000313" key="9">
    <source>
        <dbReference type="EMBL" id="CUM89422.1"/>
    </source>
</evidence>
<sequence length="686" mass="79671">MHFIEISNIFKSEKKRYKVTAVLKLLVVFALLGFFLSNKPMYHVQTDFYLKRMGFVFLACFWMVFVTVCDIRLSQKIDRALVIILGVIAPVMGWILSEFLINEAKCAFPPTQFYQKEPLWIVLSLAMIILVDLLIIFLTNSIRVGSVIVPFVLFIFAVVVCVVYEFRGIPMMAPDILTVQTATSVMGNYTFKLTFEQYSVILVCMAFFFTFLRLHEVKVTEKRVFHIAGFIVVALGCGLFTNQIILSDFMEEHQINIRMFRPMESYQKYGGVLTFARSVGYAVVKKPEGYTTAKVDQIIQEYEKKSANEQQSTAKQYPNIITVVNETFADIKVLGDFKTNEDYMPYFHSLKKNCVTGYTYASIVGGQTANTEFELLTGNTLGFLSAGTTAFQLYIHGQMPSLVSNLKAEGYSGNKAMHPFNPYNYNRPAVYKDFGFTDFIDKFDFPKNVKRVREYISDEANVDRIISEYEKNRKKTDQPFYMYNMTIQNHSPYDKDAANFKQPIKIESSKYDAEANRYLNLIKYSDDSLKQLTGYFEKCKEPTIILFLGDHQPRLTDEFMNKITNGQYQTWSSEQMMKRYQVPFVIWANYDIKEQHIEKTSMNYIQSILTKTAGVKMTGYQRFLNEVRKEVPTITSQGYWGKNGKFYQINDKGSPYYGIIQKYRMIQYNMMFDKKNRRDSFFEVSK</sequence>
<dbReference type="Proteomes" id="UP000095598">
    <property type="component" value="Unassembled WGS sequence"/>
</dbReference>
<evidence type="ECO:0000259" key="8">
    <source>
        <dbReference type="Pfam" id="PF00884"/>
    </source>
</evidence>
<keyword evidence="6 7" id="KW-0472">Membrane</keyword>
<evidence type="ECO:0000256" key="4">
    <source>
        <dbReference type="ARBA" id="ARBA00022692"/>
    </source>
</evidence>
<accession>A0A173SGB7</accession>
<dbReference type="RefSeq" id="WP_055258347.1">
    <property type="nucleotide sequence ID" value="NZ_CYXT01000007.1"/>
</dbReference>
<dbReference type="PANTHER" id="PTHR47371:SF3">
    <property type="entry name" value="PHOSPHOGLYCEROL TRANSFERASE I"/>
    <property type="match status" value="1"/>
</dbReference>
<name>A0A173SGB7_ANAHA</name>
<comment type="pathway">
    <text evidence="2">Cell wall biogenesis; lipoteichoic acid biosynthesis.</text>
</comment>